<dbReference type="OrthoDB" id="737041at2759"/>
<evidence type="ECO:0008006" key="4">
    <source>
        <dbReference type="Google" id="ProtNLM"/>
    </source>
</evidence>
<dbReference type="PANTHER" id="PTHR33625">
    <property type="entry name" value="OS08G0179900 PROTEIN"/>
    <property type="match status" value="1"/>
</dbReference>
<evidence type="ECO:0000313" key="2">
    <source>
        <dbReference type="EMBL" id="KAH1080097.1"/>
    </source>
</evidence>
<evidence type="ECO:0000313" key="3">
    <source>
        <dbReference type="Proteomes" id="UP000828251"/>
    </source>
</evidence>
<dbReference type="Proteomes" id="UP000828251">
    <property type="component" value="Unassembled WGS sequence"/>
</dbReference>
<comment type="caution">
    <text evidence="2">The sequence shown here is derived from an EMBL/GenBank/DDBJ whole genome shotgun (WGS) entry which is preliminary data.</text>
</comment>
<dbReference type="AlphaFoldDB" id="A0A9D3VCX9"/>
<evidence type="ECO:0000256" key="1">
    <source>
        <dbReference type="SAM" id="MobiDB-lite"/>
    </source>
</evidence>
<dbReference type="EMBL" id="JAIQCV010000007">
    <property type="protein sequence ID" value="KAH1080097.1"/>
    <property type="molecule type" value="Genomic_DNA"/>
</dbReference>
<feature type="region of interest" description="Disordered" evidence="1">
    <location>
        <begin position="28"/>
        <end position="61"/>
    </location>
</feature>
<proteinExistence type="predicted"/>
<gene>
    <name evidence="2" type="ORF">J1N35_019858</name>
</gene>
<dbReference type="PANTHER" id="PTHR33625:SF3">
    <property type="entry name" value="OS04G0550700 PROTEIN"/>
    <property type="match status" value="1"/>
</dbReference>
<name>A0A9D3VCX9_9ROSI</name>
<protein>
    <recommendedName>
        <fullName evidence="4">Transmembrane protein</fullName>
    </recommendedName>
</protein>
<sequence>MMFGGGGKGMGGGARGANMLRAVVGRTAVSGTGNPTSSLQETLPSSTSSASRRHSNNNSNGYLSVSASSSLASYSNNSGVPISANSGLPSNWFVSPASSATPCFDDFEWVSVDAIEEDNKQQPHGFDFVLGPVPSIAEVQNAISALQRVSGVSSCPPLTRDRFSHNVGREIAYPSPSSGSMHRVHSVGSELDWMEPSMQLYNTRAFQPYVSNSVYDAFHLLQTDPAVQKMVLSLSSDEAVWNAVLNNEVVRELRETYYAAEDSSPMGFDNESSVEDSDQSDKTTNIVKWIFCNTKEKVLDLFEKLTKLVNELFKLPVDNDSKTPGTPDPFDQRLRTSFLLSVLVLLVVVVSRAKIT</sequence>
<feature type="compositionally biased region" description="Polar residues" evidence="1">
    <location>
        <begin position="29"/>
        <end position="44"/>
    </location>
</feature>
<organism evidence="2 3">
    <name type="scientific">Gossypium stocksii</name>
    <dbReference type="NCBI Taxonomy" id="47602"/>
    <lineage>
        <taxon>Eukaryota</taxon>
        <taxon>Viridiplantae</taxon>
        <taxon>Streptophyta</taxon>
        <taxon>Embryophyta</taxon>
        <taxon>Tracheophyta</taxon>
        <taxon>Spermatophyta</taxon>
        <taxon>Magnoliopsida</taxon>
        <taxon>eudicotyledons</taxon>
        <taxon>Gunneridae</taxon>
        <taxon>Pentapetalae</taxon>
        <taxon>rosids</taxon>
        <taxon>malvids</taxon>
        <taxon>Malvales</taxon>
        <taxon>Malvaceae</taxon>
        <taxon>Malvoideae</taxon>
        <taxon>Gossypium</taxon>
    </lineage>
</organism>
<accession>A0A9D3VCX9</accession>
<reference evidence="2 3" key="1">
    <citation type="journal article" date="2021" name="Plant Biotechnol. J.">
        <title>Multi-omics assisted identification of the key and species-specific regulatory components of drought-tolerant mechanisms in Gossypium stocksii.</title>
        <authorList>
            <person name="Yu D."/>
            <person name="Ke L."/>
            <person name="Zhang D."/>
            <person name="Wu Y."/>
            <person name="Sun Y."/>
            <person name="Mei J."/>
            <person name="Sun J."/>
            <person name="Sun Y."/>
        </authorList>
    </citation>
    <scope>NUCLEOTIDE SEQUENCE [LARGE SCALE GENOMIC DNA]</scope>
    <source>
        <strain evidence="3">cv. E1</strain>
        <tissue evidence="2">Leaf</tissue>
    </source>
</reference>
<feature type="compositionally biased region" description="Low complexity" evidence="1">
    <location>
        <begin position="45"/>
        <end position="61"/>
    </location>
</feature>
<keyword evidence="3" id="KW-1185">Reference proteome</keyword>